<feature type="transmembrane region" description="Helical" evidence="6">
    <location>
        <begin position="19"/>
        <end position="39"/>
    </location>
</feature>
<dbReference type="InterPro" id="IPR051461">
    <property type="entry name" value="UPF0750_membrane"/>
</dbReference>
<sequence>MTVIEPPLEVKKHALWEDVLALVVGAFMMSWGIYLLKAISGVSGGLAGVAFLTTYLTHWGFGVVYFAINIPFYYLAVKRLGWVFTVKTLTAVALVSVGSSLHPRFIQVGDLSPMYAAIFAGLSIGMGMLVLFRHGASAGGFGILAAYAQERFHIRAGFVQGALDLVVVLASLALVDPWILLCSVVGAVLLNFVIAINHRPGRYFG</sequence>
<keyword evidence="2" id="KW-1003">Cell membrane</keyword>
<accession>A0AA96FFX9</accession>
<evidence type="ECO:0000256" key="2">
    <source>
        <dbReference type="ARBA" id="ARBA00022475"/>
    </source>
</evidence>
<gene>
    <name evidence="7" type="ORF">RN607_06985</name>
</gene>
<feature type="transmembrane region" description="Helical" evidence="6">
    <location>
        <begin position="178"/>
        <end position="196"/>
    </location>
</feature>
<dbReference type="PANTHER" id="PTHR33545:SF5">
    <property type="entry name" value="UPF0750 MEMBRANE PROTEIN YITT"/>
    <property type="match status" value="1"/>
</dbReference>
<dbReference type="InterPro" id="IPR003740">
    <property type="entry name" value="YitT"/>
</dbReference>
<evidence type="ECO:0000256" key="3">
    <source>
        <dbReference type="ARBA" id="ARBA00022692"/>
    </source>
</evidence>
<keyword evidence="4 6" id="KW-1133">Transmembrane helix</keyword>
<dbReference type="EMBL" id="CP134880">
    <property type="protein sequence ID" value="WNM28744.1"/>
    <property type="molecule type" value="Genomic_DNA"/>
</dbReference>
<comment type="subcellular location">
    <subcellularLocation>
        <location evidence="1">Cell membrane</location>
        <topology evidence="1">Multi-pass membrane protein</topology>
    </subcellularLocation>
</comment>
<feature type="transmembrane region" description="Helical" evidence="6">
    <location>
        <begin position="152"/>
        <end position="172"/>
    </location>
</feature>
<name>A0AA96FFX9_9MICO</name>
<dbReference type="Proteomes" id="UP001303408">
    <property type="component" value="Chromosome"/>
</dbReference>
<protein>
    <submittedName>
        <fullName evidence="7">YitT family protein</fullName>
    </submittedName>
</protein>
<dbReference type="KEGG" id="dcp:RN607_06985"/>
<evidence type="ECO:0000256" key="1">
    <source>
        <dbReference type="ARBA" id="ARBA00004651"/>
    </source>
</evidence>
<dbReference type="AlphaFoldDB" id="A0AA96FFX9"/>
<organism evidence="7">
    <name type="scientific">Demequina capsici</name>
    <dbReference type="NCBI Taxonomy" id="3075620"/>
    <lineage>
        <taxon>Bacteria</taxon>
        <taxon>Bacillati</taxon>
        <taxon>Actinomycetota</taxon>
        <taxon>Actinomycetes</taxon>
        <taxon>Micrococcales</taxon>
        <taxon>Demequinaceae</taxon>
        <taxon>Demequina</taxon>
    </lineage>
</organism>
<dbReference type="PANTHER" id="PTHR33545">
    <property type="entry name" value="UPF0750 MEMBRANE PROTEIN YITT-RELATED"/>
    <property type="match status" value="1"/>
</dbReference>
<evidence type="ECO:0000256" key="5">
    <source>
        <dbReference type="ARBA" id="ARBA00023136"/>
    </source>
</evidence>
<feature type="transmembrane region" description="Helical" evidence="6">
    <location>
        <begin position="45"/>
        <end position="68"/>
    </location>
</feature>
<evidence type="ECO:0000256" key="4">
    <source>
        <dbReference type="ARBA" id="ARBA00022989"/>
    </source>
</evidence>
<keyword evidence="5 6" id="KW-0472">Membrane</keyword>
<reference evidence="7" key="1">
    <citation type="submission" date="2023-09" db="EMBL/GenBank/DDBJ databases">
        <title>Demequina sp. a novel bacteria isolated from Capsicum annuum.</title>
        <authorList>
            <person name="Humaira Z."/>
            <person name="Lee J."/>
            <person name="Cho D."/>
        </authorList>
    </citation>
    <scope>NUCLEOTIDE SEQUENCE</scope>
    <source>
        <strain evidence="7">PMTSA13</strain>
    </source>
</reference>
<dbReference type="Pfam" id="PF02588">
    <property type="entry name" value="YitT_membrane"/>
    <property type="match status" value="1"/>
</dbReference>
<proteinExistence type="predicted"/>
<evidence type="ECO:0000256" key="6">
    <source>
        <dbReference type="SAM" id="Phobius"/>
    </source>
</evidence>
<dbReference type="RefSeq" id="WP_313545293.1">
    <property type="nucleotide sequence ID" value="NZ_CP134880.1"/>
</dbReference>
<feature type="transmembrane region" description="Helical" evidence="6">
    <location>
        <begin position="80"/>
        <end position="101"/>
    </location>
</feature>
<dbReference type="GO" id="GO:0005886">
    <property type="term" value="C:plasma membrane"/>
    <property type="evidence" value="ECO:0007669"/>
    <property type="project" value="UniProtKB-SubCell"/>
</dbReference>
<evidence type="ECO:0000313" key="7">
    <source>
        <dbReference type="EMBL" id="WNM28744.1"/>
    </source>
</evidence>
<feature type="transmembrane region" description="Helical" evidence="6">
    <location>
        <begin position="113"/>
        <end position="132"/>
    </location>
</feature>
<keyword evidence="3 6" id="KW-0812">Transmembrane</keyword>